<dbReference type="GO" id="GO:0006355">
    <property type="term" value="P:regulation of DNA-templated transcription"/>
    <property type="evidence" value="ECO:0007669"/>
    <property type="project" value="TreeGrafter"/>
</dbReference>
<dbReference type="PANTHER" id="PTHR10252">
    <property type="entry name" value="HISTONE-LIKE TRANSCRIPTION FACTOR CCAAT-RELATED"/>
    <property type="match status" value="1"/>
</dbReference>
<reference evidence="5 6" key="1">
    <citation type="journal article" date="2014" name="PLoS ONE">
        <title>Global Analysis of Gene Expression Profiles in Physic Nut (Jatropha curcas L.) Seedlings Exposed to Salt Stress.</title>
        <authorList>
            <person name="Zhang L."/>
            <person name="Zhang C."/>
            <person name="Wu P."/>
            <person name="Chen Y."/>
            <person name="Li M."/>
            <person name="Jiang H."/>
            <person name="Wu G."/>
        </authorList>
    </citation>
    <scope>NUCLEOTIDE SEQUENCE [LARGE SCALE GENOMIC DNA]</scope>
    <source>
        <strain evidence="6">cv. GZQX0401</strain>
        <tissue evidence="5">Young leaves</tissue>
    </source>
</reference>
<evidence type="ECO:0000259" key="4">
    <source>
        <dbReference type="Pfam" id="PF00808"/>
    </source>
</evidence>
<dbReference type="Gene3D" id="1.10.20.10">
    <property type="entry name" value="Histone, subunit A"/>
    <property type="match status" value="1"/>
</dbReference>
<feature type="region of interest" description="Disordered" evidence="3">
    <location>
        <begin position="86"/>
        <end position="141"/>
    </location>
</feature>
<dbReference type="STRING" id="180498.A0A067K3H3"/>
<dbReference type="GO" id="GO:0005634">
    <property type="term" value="C:nucleus"/>
    <property type="evidence" value="ECO:0007669"/>
    <property type="project" value="UniProtKB-SubCell"/>
</dbReference>
<dbReference type="Proteomes" id="UP000027138">
    <property type="component" value="Unassembled WGS sequence"/>
</dbReference>
<dbReference type="SUPFAM" id="SSF47113">
    <property type="entry name" value="Histone-fold"/>
    <property type="match status" value="1"/>
</dbReference>
<dbReference type="CDD" id="cd22929">
    <property type="entry name" value="HFD_POLE4-like"/>
    <property type="match status" value="1"/>
</dbReference>
<comment type="subcellular location">
    <subcellularLocation>
        <location evidence="1">Nucleus</location>
    </subcellularLocation>
</comment>
<evidence type="ECO:0000313" key="5">
    <source>
        <dbReference type="EMBL" id="KDP26795.1"/>
    </source>
</evidence>
<dbReference type="Pfam" id="PF00808">
    <property type="entry name" value="CBFD_NFYB_HMF"/>
    <property type="match status" value="1"/>
</dbReference>
<keyword evidence="2" id="KW-0539">Nucleus</keyword>
<dbReference type="KEGG" id="jcu:105644804"/>
<dbReference type="InterPro" id="IPR050568">
    <property type="entry name" value="Transcr_DNA_Rep_Reg"/>
</dbReference>
<evidence type="ECO:0000256" key="1">
    <source>
        <dbReference type="ARBA" id="ARBA00004123"/>
    </source>
</evidence>
<evidence type="ECO:0000313" key="6">
    <source>
        <dbReference type="Proteomes" id="UP000027138"/>
    </source>
</evidence>
<dbReference type="PANTHER" id="PTHR10252:SF54">
    <property type="entry name" value="CHROMATIN ACCESSIBILITY COMPLEX PROTEIN 1"/>
    <property type="match status" value="1"/>
</dbReference>
<feature type="domain" description="Transcription factor CBF/NF-Y/archaeal histone" evidence="4">
    <location>
        <begin position="14"/>
        <end position="77"/>
    </location>
</feature>
<dbReference type="InterPro" id="IPR009072">
    <property type="entry name" value="Histone-fold"/>
</dbReference>
<name>A0A067K3H3_JATCU</name>
<protein>
    <recommendedName>
        <fullName evidence="4">Transcription factor CBF/NF-Y/archaeal histone domain-containing protein</fullName>
    </recommendedName>
</protein>
<accession>A0A067K3H3</accession>
<dbReference type="OrthoDB" id="636685at2759"/>
<proteinExistence type="predicted"/>
<evidence type="ECO:0000256" key="3">
    <source>
        <dbReference type="SAM" id="MobiDB-lite"/>
    </source>
</evidence>
<dbReference type="GO" id="GO:0046982">
    <property type="term" value="F:protein heterodimerization activity"/>
    <property type="evidence" value="ECO:0007669"/>
    <property type="project" value="InterPro"/>
</dbReference>
<dbReference type="GO" id="GO:0000976">
    <property type="term" value="F:transcription cis-regulatory region binding"/>
    <property type="evidence" value="ECO:0007669"/>
    <property type="project" value="TreeGrafter"/>
</dbReference>
<dbReference type="AlphaFoldDB" id="A0A067K3H3"/>
<keyword evidence="6" id="KW-1185">Reference proteome</keyword>
<organism evidence="5 6">
    <name type="scientific">Jatropha curcas</name>
    <name type="common">Barbados nut</name>
    <dbReference type="NCBI Taxonomy" id="180498"/>
    <lineage>
        <taxon>Eukaryota</taxon>
        <taxon>Viridiplantae</taxon>
        <taxon>Streptophyta</taxon>
        <taxon>Embryophyta</taxon>
        <taxon>Tracheophyta</taxon>
        <taxon>Spermatophyta</taxon>
        <taxon>Magnoliopsida</taxon>
        <taxon>eudicotyledons</taxon>
        <taxon>Gunneridae</taxon>
        <taxon>Pentapetalae</taxon>
        <taxon>rosids</taxon>
        <taxon>fabids</taxon>
        <taxon>Malpighiales</taxon>
        <taxon>Euphorbiaceae</taxon>
        <taxon>Crotonoideae</taxon>
        <taxon>Jatropheae</taxon>
        <taxon>Jatropha</taxon>
    </lineage>
</organism>
<evidence type="ECO:0000256" key="2">
    <source>
        <dbReference type="ARBA" id="ARBA00023242"/>
    </source>
</evidence>
<dbReference type="EMBL" id="KK914893">
    <property type="protein sequence ID" value="KDP26795.1"/>
    <property type="molecule type" value="Genomic_DNA"/>
</dbReference>
<sequence length="141" mass="15928">MAEEENVEKTIRPQFPTGRVKKIVKLDKDINKVTSEAFFLISSSVELFLRFIAEKSTEVAVEKKRKTVKLDHIRTAVKRHQPTSDFLLDSLPLPTQSDKPVAKKKTHSGPVADKPVPSGTRRIDDFFSKSPNEDPVQINNC</sequence>
<gene>
    <name evidence="5" type="ORF">JCGZ_17953</name>
</gene>
<dbReference type="InterPro" id="IPR003958">
    <property type="entry name" value="CBFA_NFYB_domain"/>
</dbReference>